<dbReference type="InterPro" id="IPR000531">
    <property type="entry name" value="Beta-barrel_TonB"/>
</dbReference>
<accession>A0A9X2FVC7</accession>
<keyword evidence="11" id="KW-0732">Signal</keyword>
<dbReference type="PANTHER" id="PTHR47234:SF2">
    <property type="entry name" value="TONB-DEPENDENT RECEPTOR"/>
    <property type="match status" value="1"/>
</dbReference>
<protein>
    <submittedName>
        <fullName evidence="14">TonB-dependent receptor</fullName>
    </submittedName>
</protein>
<proteinExistence type="inferred from homology"/>
<organism evidence="14 15">
    <name type="scientific">Idiomarina rhizosphaerae</name>
    <dbReference type="NCBI Taxonomy" id="2961572"/>
    <lineage>
        <taxon>Bacteria</taxon>
        <taxon>Pseudomonadati</taxon>
        <taxon>Pseudomonadota</taxon>
        <taxon>Gammaproteobacteria</taxon>
        <taxon>Alteromonadales</taxon>
        <taxon>Idiomarinaceae</taxon>
        <taxon>Idiomarina</taxon>
    </lineage>
</organism>
<evidence type="ECO:0000256" key="5">
    <source>
        <dbReference type="ARBA" id="ARBA00023077"/>
    </source>
</evidence>
<dbReference type="InterPro" id="IPR012910">
    <property type="entry name" value="Plug_dom"/>
</dbReference>
<keyword evidence="6 8" id="KW-0472">Membrane</keyword>
<comment type="similarity">
    <text evidence="8 9">Belongs to the TonB-dependent receptor family.</text>
</comment>
<dbReference type="Gene3D" id="2.40.170.20">
    <property type="entry name" value="TonB-dependent receptor, beta-barrel domain"/>
    <property type="match status" value="1"/>
</dbReference>
<evidence type="ECO:0000259" key="12">
    <source>
        <dbReference type="Pfam" id="PF00593"/>
    </source>
</evidence>
<dbReference type="Gene3D" id="2.170.130.10">
    <property type="entry name" value="TonB-dependent receptor, plug domain"/>
    <property type="match status" value="1"/>
</dbReference>
<evidence type="ECO:0000256" key="6">
    <source>
        <dbReference type="ARBA" id="ARBA00023136"/>
    </source>
</evidence>
<feature type="region of interest" description="Disordered" evidence="10">
    <location>
        <begin position="33"/>
        <end position="57"/>
    </location>
</feature>
<keyword evidence="7 8" id="KW-0998">Cell outer membrane</keyword>
<keyword evidence="14" id="KW-0675">Receptor</keyword>
<feature type="domain" description="TonB-dependent receptor-like beta-barrel" evidence="12">
    <location>
        <begin position="405"/>
        <end position="965"/>
    </location>
</feature>
<dbReference type="Proteomes" id="UP001139474">
    <property type="component" value="Unassembled WGS sequence"/>
</dbReference>
<evidence type="ECO:0000256" key="11">
    <source>
        <dbReference type="SAM" id="SignalP"/>
    </source>
</evidence>
<evidence type="ECO:0000313" key="15">
    <source>
        <dbReference type="Proteomes" id="UP001139474"/>
    </source>
</evidence>
<dbReference type="GO" id="GO:0009279">
    <property type="term" value="C:cell outer membrane"/>
    <property type="evidence" value="ECO:0007669"/>
    <property type="project" value="UniProtKB-SubCell"/>
</dbReference>
<dbReference type="PANTHER" id="PTHR47234">
    <property type="match status" value="1"/>
</dbReference>
<evidence type="ECO:0000259" key="13">
    <source>
        <dbReference type="Pfam" id="PF07715"/>
    </source>
</evidence>
<dbReference type="EMBL" id="JAMZDE010000001">
    <property type="protein sequence ID" value="MCP1338320.1"/>
    <property type="molecule type" value="Genomic_DNA"/>
</dbReference>
<sequence>MRTQTFKLSLIALAIYGAHSASAATWSSQDLIESETKSNTAPHSTEQQDSGFEPSSREQIERIQVTGSRLQFGDVTARSITINAEEIRARGVTSVAELMRTLPQNISNIGAITNERQKGSLNDRGPASVTGIGSLGVSAANLGGMGAGNTLILINGRRMAGAAGIEDGFVNLNGIPLSAIERVEIHTDGASAVYGSDALGGVINFILKKDYVGSTFSAQKEYSNNGADNSRLSLYSGYAWTSGSISGTADYSERKPVNNYKTGYYTEDYSGYFNDNPDYDKRSFSRGLQPGVINQTESFYNPDTGQSTTVERGLSVPEGFVGRPSVSDFIELGSEDKPDFVPELAGPETETTSLTLNLEQQLTENLIFSGNGLFSRSKNRQEQTFATGLTIQLAPGQYYNPFPAYSFSSWEPATTVNYSPDAEIQSGTLPADAIMNESQVWNLNLGLTYEFSKDSKLDFVYTTSASKTEGEQFFLGSTATFIRDESSPDGYRCYNFQLENNRFEGEELTYYQDLFERQCAALMSQDPDVAFNPWKSGGAGDAVNTFYYRDIQENETRGSQTKNFELRFISTLAELPAGKVYYAIGGELHDDGISSREVRNYTGEKVSRDRYAYFAEFNIPVFGAEFNTFLIDGLTFNIAARRDTYETEGAVGTIDDVPIEQGGEIIYGTNKYSKTTPSFGFLWEVNDDLAIRGKWNRGFKAPPFTQMFSTTGERVYNVTIYDDPLYDCTNDCDVVYDDGTKGYNVPQFTAPNPDLKPETSIQRSLGLSWRPSNMISGFSADINYSETTISDEFASNGTLNRFLTTDEIYQLGEFFPRDENGKITRQQNMIFNVVGSKYASITYEARYALNTSFGNFDFEALYLDNLKAEMTAFENKAPISDIGKLLGVDDYKINGTIRYHYDDLTVNLLAYFTPEYINDYELNMYGGVIDVPENAKKVSSYTTIDLTMMYQLTDDLRVNFAGRNIFDKEPPFVVVQRRPYDTARYNVAGRTLALELQYEF</sequence>
<dbReference type="Pfam" id="PF07715">
    <property type="entry name" value="Plug"/>
    <property type="match status" value="1"/>
</dbReference>
<dbReference type="InterPro" id="IPR039426">
    <property type="entry name" value="TonB-dep_rcpt-like"/>
</dbReference>
<evidence type="ECO:0000256" key="10">
    <source>
        <dbReference type="SAM" id="MobiDB-lite"/>
    </source>
</evidence>
<evidence type="ECO:0000256" key="2">
    <source>
        <dbReference type="ARBA" id="ARBA00022448"/>
    </source>
</evidence>
<feature type="signal peptide" evidence="11">
    <location>
        <begin position="1"/>
        <end position="23"/>
    </location>
</feature>
<keyword evidence="4 8" id="KW-0812">Transmembrane</keyword>
<keyword evidence="15" id="KW-1185">Reference proteome</keyword>
<feature type="compositionally biased region" description="Polar residues" evidence="10">
    <location>
        <begin position="33"/>
        <end position="50"/>
    </location>
</feature>
<evidence type="ECO:0000256" key="7">
    <source>
        <dbReference type="ARBA" id="ARBA00023237"/>
    </source>
</evidence>
<comment type="subcellular location">
    <subcellularLocation>
        <location evidence="1 8">Cell outer membrane</location>
        <topology evidence="1 8">Multi-pass membrane protein</topology>
    </subcellularLocation>
</comment>
<dbReference type="PROSITE" id="PS52016">
    <property type="entry name" value="TONB_DEPENDENT_REC_3"/>
    <property type="match status" value="1"/>
</dbReference>
<name>A0A9X2FVC7_9GAMM</name>
<evidence type="ECO:0000256" key="4">
    <source>
        <dbReference type="ARBA" id="ARBA00022692"/>
    </source>
</evidence>
<evidence type="ECO:0000256" key="1">
    <source>
        <dbReference type="ARBA" id="ARBA00004571"/>
    </source>
</evidence>
<evidence type="ECO:0000256" key="3">
    <source>
        <dbReference type="ARBA" id="ARBA00022452"/>
    </source>
</evidence>
<evidence type="ECO:0000313" key="14">
    <source>
        <dbReference type="EMBL" id="MCP1338320.1"/>
    </source>
</evidence>
<keyword evidence="5 9" id="KW-0798">TonB box</keyword>
<dbReference type="RefSeq" id="WP_253617329.1">
    <property type="nucleotide sequence ID" value="NZ_JAMZDE010000001.1"/>
</dbReference>
<evidence type="ECO:0000256" key="9">
    <source>
        <dbReference type="RuleBase" id="RU003357"/>
    </source>
</evidence>
<keyword evidence="2 8" id="KW-0813">Transport</keyword>
<reference evidence="14" key="1">
    <citation type="submission" date="2022-06" db="EMBL/GenBank/DDBJ databases">
        <title>Idiomarina rhizosphaerae M1R2S28.</title>
        <authorList>
            <person name="Sun J.-Q."/>
            <person name="Li L.-F."/>
        </authorList>
    </citation>
    <scope>NUCLEOTIDE SEQUENCE</scope>
    <source>
        <strain evidence="14">M1R2S28</strain>
    </source>
</reference>
<gene>
    <name evidence="14" type="ORF">NJR55_01825</name>
</gene>
<keyword evidence="3 8" id="KW-1134">Transmembrane beta strand</keyword>
<dbReference type="Pfam" id="PF00593">
    <property type="entry name" value="TonB_dep_Rec_b-barrel"/>
    <property type="match status" value="1"/>
</dbReference>
<dbReference type="InterPro" id="IPR036942">
    <property type="entry name" value="Beta-barrel_TonB_sf"/>
</dbReference>
<evidence type="ECO:0000256" key="8">
    <source>
        <dbReference type="PROSITE-ProRule" id="PRU01360"/>
    </source>
</evidence>
<feature type="chain" id="PRO_5040972913" evidence="11">
    <location>
        <begin position="24"/>
        <end position="1000"/>
    </location>
</feature>
<feature type="domain" description="TonB-dependent receptor plug" evidence="13">
    <location>
        <begin position="76"/>
        <end position="202"/>
    </location>
</feature>
<dbReference type="AlphaFoldDB" id="A0A9X2FVC7"/>
<comment type="caution">
    <text evidence="14">The sequence shown here is derived from an EMBL/GenBank/DDBJ whole genome shotgun (WGS) entry which is preliminary data.</text>
</comment>
<dbReference type="SUPFAM" id="SSF56935">
    <property type="entry name" value="Porins"/>
    <property type="match status" value="1"/>
</dbReference>
<dbReference type="InterPro" id="IPR037066">
    <property type="entry name" value="Plug_dom_sf"/>
</dbReference>